<name>A0A194AJP0_9BACT</name>
<dbReference type="GO" id="GO:0046872">
    <property type="term" value="F:metal ion binding"/>
    <property type="evidence" value="ECO:0007669"/>
    <property type="project" value="UniProtKB-KW"/>
</dbReference>
<dbReference type="SUPFAM" id="SSF54631">
    <property type="entry name" value="CBS-domain pair"/>
    <property type="match status" value="1"/>
</dbReference>
<dbReference type="SUPFAM" id="SSF81891">
    <property type="entry name" value="Poly A polymerase C-terminal region-like"/>
    <property type="match status" value="1"/>
</dbReference>
<evidence type="ECO:0000256" key="7">
    <source>
        <dbReference type="ARBA" id="ARBA00022723"/>
    </source>
</evidence>
<dbReference type="PANTHER" id="PTHR47788">
    <property type="entry name" value="POLYA POLYMERASE"/>
    <property type="match status" value="1"/>
</dbReference>
<sequence>MTKQPAHTIITSHANADFDALSAIVAAGKLYEDAVLIFPGSQERNLKNFFIQSATYLFNFKSAKEIDLSSVRRLVLVDTRQKDRILHVAAVLDNPHLEIHIYDHHPDSPEDLHGQHNVVKPWGSATAIIALILREKKVVLSPDEATIMGLGIYEDTGNFTFSSTTFHDLEAAAWLARQGMDFNMVADLVNRELSADQIFILNSLLESANTHTIHGIDVVVADVSLDRYVGDFALLAHKLLEMENIRVLFALGRMQDRVQVVARSRTADVDVGTICTSLGGGGHPYAASASIKDRTLEQVKDELFALLYSQITPDFDVRSLCSTPAVVIEKNKTLHEAADLMTRYGLKAIPVVEPGTFTCVGILDHQLAEKAIIHHLGDVLVKEYMLRDFATVTQDMDLYPVMEIILGQGQRLVPVLDDRGDCSGVITRTDLIHTLVSEPARIPETLIPERRRERQIKHLLRERLPRKLFDFLVQVGELARDKGVNVYCVGGFVRDILLHLPNFDVDFVVEGDAIAFARAMARTFGGRVREHRKFKTAVVVLESGEKIDVATARLEYYEYPAALPTVELSSIKMDLFRRDFTINALAVQVNPDQFGRLVDFFGGQKDIKNKTIRVLHSLSFVEDPTRIIRAIRFAQRFGFSIGGQTERLIKNAVELNIFHKLSGSRIFHEIRLMLAENKPVACLKEMARFNLLKAIHPMLTMDPAKQQILEEIEKVVAWYRLLYLEPSPCPWLVYLLGLCAGFNDAQVQVLVRRLNLTKKQACLLTSLRHSIRKAIEDLFRWEQGKQATSELFFILEPLALEGVLYLMARSRKESMRKHISLFLTQLRTQTIDITGKDLQALGIASGPIYGQILRAVTAAKLDNDSLSREEQLRMAREMAARSR</sequence>
<evidence type="ECO:0000256" key="9">
    <source>
        <dbReference type="ARBA" id="ARBA00022842"/>
    </source>
</evidence>
<dbReference type="InterPro" id="IPR038763">
    <property type="entry name" value="DHH_sf"/>
</dbReference>
<evidence type="ECO:0000256" key="2">
    <source>
        <dbReference type="ARBA" id="ARBA00007265"/>
    </source>
</evidence>
<evidence type="ECO:0000256" key="11">
    <source>
        <dbReference type="PROSITE-ProRule" id="PRU00703"/>
    </source>
</evidence>
<dbReference type="Proteomes" id="UP000095200">
    <property type="component" value="Unassembled WGS sequence"/>
</dbReference>
<comment type="similarity">
    <text evidence="2 12">Belongs to the tRNA nucleotidyltransferase/poly(A) polymerase family.</text>
</comment>
<dbReference type="GO" id="GO:0016779">
    <property type="term" value="F:nucleotidyltransferase activity"/>
    <property type="evidence" value="ECO:0007669"/>
    <property type="project" value="UniProtKB-KW"/>
</dbReference>
<keyword evidence="11" id="KW-0129">CBS domain</keyword>
<comment type="caution">
    <text evidence="14">The sequence shown here is derived from an EMBL/GenBank/DDBJ whole genome shotgun (WGS) entry which is preliminary data.</text>
</comment>
<dbReference type="InterPro" id="IPR052390">
    <property type="entry name" value="tRNA_nt/polyA_polymerase"/>
</dbReference>
<reference evidence="15" key="1">
    <citation type="submission" date="2016-06" db="EMBL/GenBank/DDBJ databases">
        <title>Draft genome sequence of Desulfoplanes formicivorans strain Pf12B.</title>
        <authorList>
            <person name="Watanabe M."/>
            <person name="Kojima H."/>
            <person name="Fukui M."/>
        </authorList>
    </citation>
    <scope>NUCLEOTIDE SEQUENCE [LARGE SCALE GENOMIC DNA]</scope>
    <source>
        <strain evidence="15">Pf12B</strain>
    </source>
</reference>
<keyword evidence="8" id="KW-0547">Nucleotide-binding</keyword>
<dbReference type="InterPro" id="IPR032828">
    <property type="entry name" value="PolyA_RNA-bd"/>
</dbReference>
<evidence type="ECO:0000313" key="14">
    <source>
        <dbReference type="EMBL" id="GAU09271.1"/>
    </source>
</evidence>
<feature type="domain" description="CBS" evidence="13">
    <location>
        <begin position="385"/>
        <end position="444"/>
    </location>
</feature>
<dbReference type="RefSeq" id="WP_069859526.1">
    <property type="nucleotide sequence ID" value="NZ_BDFE01000017.1"/>
</dbReference>
<dbReference type="InterPro" id="IPR046342">
    <property type="entry name" value="CBS_dom_sf"/>
</dbReference>
<dbReference type="Pfam" id="PF00571">
    <property type="entry name" value="CBS"/>
    <property type="match status" value="2"/>
</dbReference>
<dbReference type="Gene3D" id="3.10.310.30">
    <property type="match status" value="1"/>
</dbReference>
<comment type="cofactor">
    <cofactor evidence="1">
        <name>Mg(2+)</name>
        <dbReference type="ChEBI" id="CHEBI:18420"/>
    </cofactor>
</comment>
<evidence type="ECO:0000256" key="8">
    <source>
        <dbReference type="ARBA" id="ARBA00022741"/>
    </source>
</evidence>
<evidence type="ECO:0000256" key="12">
    <source>
        <dbReference type="RuleBase" id="RU003953"/>
    </source>
</evidence>
<evidence type="ECO:0000256" key="4">
    <source>
        <dbReference type="ARBA" id="ARBA00022679"/>
    </source>
</evidence>
<dbReference type="InterPro" id="IPR000644">
    <property type="entry name" value="CBS_dom"/>
</dbReference>
<dbReference type="GO" id="GO:0000049">
    <property type="term" value="F:tRNA binding"/>
    <property type="evidence" value="ECO:0007669"/>
    <property type="project" value="UniProtKB-KW"/>
</dbReference>
<protein>
    <submittedName>
        <fullName evidence="14">Polya polymerase</fullName>
    </submittedName>
</protein>
<dbReference type="SUPFAM" id="SSF81301">
    <property type="entry name" value="Nucleotidyltransferase"/>
    <property type="match status" value="1"/>
</dbReference>
<evidence type="ECO:0000256" key="10">
    <source>
        <dbReference type="ARBA" id="ARBA00022884"/>
    </source>
</evidence>
<evidence type="ECO:0000256" key="1">
    <source>
        <dbReference type="ARBA" id="ARBA00001946"/>
    </source>
</evidence>
<dbReference type="GO" id="GO:0008033">
    <property type="term" value="P:tRNA processing"/>
    <property type="evidence" value="ECO:0007669"/>
    <property type="project" value="UniProtKB-KW"/>
</dbReference>
<keyword evidence="15" id="KW-1185">Reference proteome</keyword>
<dbReference type="Gene3D" id="1.10.3090.10">
    <property type="entry name" value="cca-adding enzyme, domain 2"/>
    <property type="match status" value="1"/>
</dbReference>
<dbReference type="InterPro" id="IPR002646">
    <property type="entry name" value="PolA_pol_head_dom"/>
</dbReference>
<keyword evidence="5" id="KW-0819">tRNA processing</keyword>
<keyword evidence="6" id="KW-0548">Nucleotidyltransferase</keyword>
<gene>
    <name evidence="14" type="ORF">DPF_1993</name>
</gene>
<dbReference type="PANTHER" id="PTHR47788:SF1">
    <property type="entry name" value="A-ADDING TRNA NUCLEOTIDYLTRANSFERASE"/>
    <property type="match status" value="1"/>
</dbReference>
<dbReference type="InterPro" id="IPR043519">
    <property type="entry name" value="NT_sf"/>
</dbReference>
<dbReference type="CDD" id="cd05398">
    <property type="entry name" value="NT_ClassII-CCAase"/>
    <property type="match status" value="1"/>
</dbReference>
<accession>A0A194AJP0</accession>
<dbReference type="Pfam" id="PF02272">
    <property type="entry name" value="DHHA1"/>
    <property type="match status" value="1"/>
</dbReference>
<evidence type="ECO:0000256" key="5">
    <source>
        <dbReference type="ARBA" id="ARBA00022694"/>
    </source>
</evidence>
<feature type="domain" description="CBS" evidence="13">
    <location>
        <begin position="321"/>
        <end position="379"/>
    </location>
</feature>
<evidence type="ECO:0000259" key="13">
    <source>
        <dbReference type="PROSITE" id="PS51371"/>
    </source>
</evidence>
<evidence type="ECO:0000313" key="15">
    <source>
        <dbReference type="Proteomes" id="UP000095200"/>
    </source>
</evidence>
<dbReference type="Pfam" id="PF12627">
    <property type="entry name" value="PolyA_pol_RNAbd"/>
    <property type="match status" value="1"/>
</dbReference>
<dbReference type="InterPro" id="IPR003156">
    <property type="entry name" value="DHHA1_dom"/>
</dbReference>
<dbReference type="AlphaFoldDB" id="A0A194AJP0"/>
<keyword evidence="9" id="KW-0460">Magnesium</keyword>
<organism evidence="14 15">
    <name type="scientific">Desulfoplanes formicivorans</name>
    <dbReference type="NCBI Taxonomy" id="1592317"/>
    <lineage>
        <taxon>Bacteria</taxon>
        <taxon>Pseudomonadati</taxon>
        <taxon>Thermodesulfobacteriota</taxon>
        <taxon>Desulfovibrionia</taxon>
        <taxon>Desulfovibrionales</taxon>
        <taxon>Desulfoplanaceae</taxon>
        <taxon>Desulfoplanes</taxon>
    </lineage>
</organism>
<dbReference type="SUPFAM" id="SSF64182">
    <property type="entry name" value="DHH phosphoesterases"/>
    <property type="match status" value="1"/>
</dbReference>
<keyword evidence="4 12" id="KW-0808">Transferase</keyword>
<dbReference type="GO" id="GO:0000166">
    <property type="term" value="F:nucleotide binding"/>
    <property type="evidence" value="ECO:0007669"/>
    <property type="project" value="UniProtKB-KW"/>
</dbReference>
<evidence type="ECO:0000256" key="6">
    <source>
        <dbReference type="ARBA" id="ARBA00022695"/>
    </source>
</evidence>
<dbReference type="EMBL" id="BDFE01000017">
    <property type="protein sequence ID" value="GAU09271.1"/>
    <property type="molecule type" value="Genomic_DNA"/>
</dbReference>
<proteinExistence type="inferred from homology"/>
<dbReference type="SMART" id="SM00116">
    <property type="entry name" value="CBS"/>
    <property type="match status" value="2"/>
</dbReference>
<dbReference type="STRING" id="1592317.DPF_1993"/>
<dbReference type="Pfam" id="PF01743">
    <property type="entry name" value="PolyA_pol"/>
    <property type="match status" value="1"/>
</dbReference>
<keyword evidence="10 12" id="KW-0694">RNA-binding</keyword>
<evidence type="ECO:0000256" key="3">
    <source>
        <dbReference type="ARBA" id="ARBA00022555"/>
    </source>
</evidence>
<dbReference type="Gene3D" id="3.90.1640.10">
    <property type="entry name" value="inorganic pyrophosphatase (n-terminal core)"/>
    <property type="match status" value="1"/>
</dbReference>
<dbReference type="OrthoDB" id="9805698at2"/>
<keyword evidence="7" id="KW-0479">Metal-binding</keyword>
<keyword evidence="3" id="KW-0820">tRNA-binding</keyword>
<dbReference type="PROSITE" id="PS51371">
    <property type="entry name" value="CBS"/>
    <property type="match status" value="2"/>
</dbReference>
<dbReference type="Gene3D" id="3.30.460.10">
    <property type="entry name" value="Beta Polymerase, domain 2"/>
    <property type="match status" value="1"/>
</dbReference>
<dbReference type="Gene3D" id="3.10.580.10">
    <property type="entry name" value="CBS-domain"/>
    <property type="match status" value="1"/>
</dbReference>